<keyword evidence="1" id="KW-1133">Transmembrane helix</keyword>
<organism evidence="2 3">
    <name type="scientific">Mycobacterium ahvazicum</name>
    <dbReference type="NCBI Taxonomy" id="1964395"/>
    <lineage>
        <taxon>Bacteria</taxon>
        <taxon>Bacillati</taxon>
        <taxon>Actinomycetota</taxon>
        <taxon>Actinomycetes</taxon>
        <taxon>Mycobacteriales</taxon>
        <taxon>Mycobacteriaceae</taxon>
        <taxon>Mycobacterium</taxon>
        <taxon>Mycobacterium simiae complex</taxon>
    </lineage>
</organism>
<evidence type="ECO:0000256" key="1">
    <source>
        <dbReference type="SAM" id="Phobius"/>
    </source>
</evidence>
<dbReference type="AlphaFoldDB" id="A0A2K4Y796"/>
<keyword evidence="1" id="KW-0812">Transmembrane</keyword>
<evidence type="ECO:0000313" key="2">
    <source>
        <dbReference type="EMBL" id="SOX52653.1"/>
    </source>
</evidence>
<name>A0A2K4Y796_9MYCO</name>
<feature type="transmembrane region" description="Helical" evidence="1">
    <location>
        <begin position="22"/>
        <end position="45"/>
    </location>
</feature>
<proteinExistence type="predicted"/>
<sequence length="46" mass="4824">MTTGRSGAAASPRGTLLGLASWLWVGVPFAYGVYELVAKIPALFLN</sequence>
<dbReference type="RefSeq" id="WP_165796318.1">
    <property type="nucleotide sequence ID" value="NZ_FXEG02000002.1"/>
</dbReference>
<keyword evidence="3" id="KW-1185">Reference proteome</keyword>
<protein>
    <submittedName>
        <fullName evidence="2">Cytochrome c biogenesis protein CcdA</fullName>
    </submittedName>
</protein>
<evidence type="ECO:0000313" key="3">
    <source>
        <dbReference type="Proteomes" id="UP000236318"/>
    </source>
</evidence>
<comment type="caution">
    <text evidence="2">The sequence shown here is derived from an EMBL/GenBank/DDBJ whole genome shotgun (WGS) entry which is preliminary data.</text>
</comment>
<accession>A0A2K4Y796</accession>
<gene>
    <name evidence="2" type="ORF">MAAFP003_1320</name>
</gene>
<reference evidence="2" key="1">
    <citation type="submission" date="2018-01" db="EMBL/GenBank/DDBJ databases">
        <authorList>
            <consortium name="Urmite Genomes"/>
        </authorList>
    </citation>
    <scope>NUCLEOTIDE SEQUENCE [LARGE SCALE GENOMIC DNA]</scope>
    <source>
        <strain evidence="2">AFP003</strain>
    </source>
</reference>
<keyword evidence="1" id="KW-0472">Membrane</keyword>
<dbReference type="Proteomes" id="UP000236318">
    <property type="component" value="Unassembled WGS sequence"/>
</dbReference>
<dbReference type="EMBL" id="FXEG02000002">
    <property type="protein sequence ID" value="SOX52653.1"/>
    <property type="molecule type" value="Genomic_DNA"/>
</dbReference>